<organism evidence="1 2">
    <name type="scientific">Pyrodictium delaneyi</name>
    <dbReference type="NCBI Taxonomy" id="1273541"/>
    <lineage>
        <taxon>Archaea</taxon>
        <taxon>Thermoproteota</taxon>
        <taxon>Thermoprotei</taxon>
        <taxon>Desulfurococcales</taxon>
        <taxon>Pyrodictiaceae</taxon>
        <taxon>Pyrodictium</taxon>
    </lineage>
</organism>
<dbReference type="EMBL" id="CP013011">
    <property type="protein sequence ID" value="ALL00783.1"/>
    <property type="molecule type" value="Genomic_DNA"/>
</dbReference>
<evidence type="ECO:0000313" key="1">
    <source>
        <dbReference type="EMBL" id="ALL00783.1"/>
    </source>
</evidence>
<accession>A0A0P0N2C9</accession>
<reference evidence="1 2" key="1">
    <citation type="submission" date="2015-10" db="EMBL/GenBank/DDBJ databases">
        <title>Complete genome sequence of hyperthermophilic archaeon Pyrodictium delaneyi Su06.</title>
        <authorList>
            <person name="Jung J.-H."/>
            <person name="Lin J."/>
            <person name="Holden J.F."/>
            <person name="Park C.-S."/>
        </authorList>
    </citation>
    <scope>NUCLEOTIDE SEQUENCE [LARGE SCALE GENOMIC DNA]</scope>
    <source>
        <strain evidence="1 2">Su06</strain>
    </source>
</reference>
<dbReference type="GeneID" id="26099069"/>
<proteinExistence type="predicted"/>
<name>A0A0P0N2C9_9CREN</name>
<dbReference type="AlphaFoldDB" id="A0A0P0N2C9"/>
<dbReference type="Proteomes" id="UP000058613">
    <property type="component" value="Chromosome"/>
</dbReference>
<gene>
    <name evidence="1" type="ORF">Pyrde_0733</name>
</gene>
<dbReference type="STRING" id="1273541.Pyrde_0733"/>
<evidence type="ECO:0000313" key="2">
    <source>
        <dbReference type="Proteomes" id="UP000058613"/>
    </source>
</evidence>
<dbReference type="KEGG" id="pdl:Pyrde_0733"/>
<sequence length="426" mass="46872">MRGQGTVVAAAIVLPILIAATAAAILKWQQMASVEELVQTSRSRVAHAAEMLNDTALHARDSALVLVQTSDGQLLLRQVDPGETLALPQGSRGWILVGPAAQPLQSLINATRVYEALGEIDSTVEQLNNTLSQLSSTISAVELIANGYLDPLFVEYSDVLDPNAYRGYVYVGGYTLGPPMVQLRSPYVCIDYGRRTVEMNLMTISLPDGGSISVVGTKSSEGSDRVYVEWWVTWPNGTSVLVANITGSAWRSFSFTVGSYTVTVSGYFSWTRYTWCGEYTYIPWLYRVTIRIIGERSATLYISTTDVEWPVDWFRWTGSYRYDTINELAANQVLLVDLQTLYCRQVQNYGASCVLVSSQLDKPVLTPGSASSIVYSVSSEATTSWTTCRCITVTNPGPSRYITVNFDGVWITLPPRTFTGSLFENP</sequence>
<protein>
    <submittedName>
        <fullName evidence="1">Uncharacterized protein</fullName>
    </submittedName>
</protein>
<dbReference type="RefSeq" id="WP_156328002.1">
    <property type="nucleotide sequence ID" value="NZ_CP013011.1"/>
</dbReference>